<evidence type="ECO:0000313" key="3">
    <source>
        <dbReference type="Proteomes" id="UP000294599"/>
    </source>
</evidence>
<evidence type="ECO:0008006" key="4">
    <source>
        <dbReference type="Google" id="ProtNLM"/>
    </source>
</evidence>
<dbReference type="AlphaFoldDB" id="A0A4R3LC71"/>
<dbReference type="Proteomes" id="UP000294599">
    <property type="component" value="Unassembled WGS sequence"/>
</dbReference>
<organism evidence="2 3">
    <name type="scientific">Pseudofulvimonas gallinarii</name>
    <dbReference type="NCBI Taxonomy" id="634155"/>
    <lineage>
        <taxon>Bacteria</taxon>
        <taxon>Pseudomonadati</taxon>
        <taxon>Pseudomonadota</taxon>
        <taxon>Gammaproteobacteria</taxon>
        <taxon>Lysobacterales</taxon>
        <taxon>Rhodanobacteraceae</taxon>
        <taxon>Pseudofulvimonas</taxon>
    </lineage>
</organism>
<keyword evidence="3" id="KW-1185">Reference proteome</keyword>
<proteinExistence type="predicted"/>
<evidence type="ECO:0000313" key="2">
    <source>
        <dbReference type="EMBL" id="TCS97533.1"/>
    </source>
</evidence>
<sequence>MKHPFASTCLGFCLSTFAALSSAGVPDPALADEIADPEATGGTILLQADFNALPLDTPIGQGGAAAGQPFEVPSLLSAIVRNSAFPTPSLDIGWAGDPITAATVRFSFLGEQEVTDGLVDIRIDLVPGSWSQYNVYLREHGGAARSYSTITLGGSGGMTISDAAGQATSVGGIWSPGSLVKLHWRYDMDQRIYTLWVNDVPRVTDRAFGVAPDGRGIGGLLVGMAWNTPTNSLISVDNIDVRRIDDVIFADSFEPASPTASGSQH</sequence>
<reference evidence="2 3" key="1">
    <citation type="submission" date="2019-03" db="EMBL/GenBank/DDBJ databases">
        <title>Genomic Encyclopedia of Type Strains, Phase IV (KMG-IV): sequencing the most valuable type-strain genomes for metagenomic binning, comparative biology and taxonomic classification.</title>
        <authorList>
            <person name="Goeker M."/>
        </authorList>
    </citation>
    <scope>NUCLEOTIDE SEQUENCE [LARGE SCALE GENOMIC DNA]</scope>
    <source>
        <strain evidence="2 3">DSM 21944</strain>
    </source>
</reference>
<feature type="signal peptide" evidence="1">
    <location>
        <begin position="1"/>
        <end position="18"/>
    </location>
</feature>
<dbReference type="RefSeq" id="WP_132577437.1">
    <property type="nucleotide sequence ID" value="NZ_JBHLWF010000014.1"/>
</dbReference>
<evidence type="ECO:0000256" key="1">
    <source>
        <dbReference type="SAM" id="SignalP"/>
    </source>
</evidence>
<protein>
    <recommendedName>
        <fullName evidence="4">Polysaccharide lyase-like protein</fullName>
    </recommendedName>
</protein>
<gene>
    <name evidence="2" type="ORF">EDC25_11214</name>
</gene>
<dbReference type="EMBL" id="SMAF01000012">
    <property type="protein sequence ID" value="TCS97533.1"/>
    <property type="molecule type" value="Genomic_DNA"/>
</dbReference>
<name>A0A4R3LC71_9GAMM</name>
<feature type="chain" id="PRO_5020989875" description="Polysaccharide lyase-like protein" evidence="1">
    <location>
        <begin position="19"/>
        <end position="265"/>
    </location>
</feature>
<comment type="caution">
    <text evidence="2">The sequence shown here is derived from an EMBL/GenBank/DDBJ whole genome shotgun (WGS) entry which is preliminary data.</text>
</comment>
<keyword evidence="1" id="KW-0732">Signal</keyword>
<accession>A0A4R3LC71</accession>